<gene>
    <name evidence="1" type="ORF">COM45_05915</name>
</gene>
<dbReference type="EMBL" id="NWBP01000020">
    <property type="protein sequence ID" value="PCC83014.1"/>
    <property type="molecule type" value="Genomic_DNA"/>
</dbReference>
<dbReference type="GO" id="GO:0006777">
    <property type="term" value="P:Mo-molybdopterin cofactor biosynthetic process"/>
    <property type="evidence" value="ECO:0007669"/>
    <property type="project" value="InterPro"/>
</dbReference>
<dbReference type="PANTHER" id="PTHR23404">
    <property type="entry name" value="MOLYBDOPTERIN SYNTHASE RELATED"/>
    <property type="match status" value="1"/>
</dbReference>
<dbReference type="Proteomes" id="UP000218690">
    <property type="component" value="Unassembled WGS sequence"/>
</dbReference>
<proteinExistence type="predicted"/>
<dbReference type="Gene3D" id="3.90.1170.40">
    <property type="entry name" value="Molybdopterin biosynthesis MoaE subunit"/>
    <property type="match status" value="1"/>
</dbReference>
<comment type="caution">
    <text evidence="1">The sequence shown here is derived from an EMBL/GenBank/DDBJ whole genome shotgun (WGS) entry which is preliminary data.</text>
</comment>
<dbReference type="SUPFAM" id="SSF54690">
    <property type="entry name" value="Molybdopterin synthase subunit MoaE"/>
    <property type="match status" value="1"/>
</dbReference>
<evidence type="ECO:0000313" key="2">
    <source>
        <dbReference type="Proteomes" id="UP000218690"/>
    </source>
</evidence>
<organism evidence="1 2">
    <name type="scientific">Corynebacterium accolens</name>
    <dbReference type="NCBI Taxonomy" id="38284"/>
    <lineage>
        <taxon>Bacteria</taxon>
        <taxon>Bacillati</taxon>
        <taxon>Actinomycetota</taxon>
        <taxon>Actinomycetes</taxon>
        <taxon>Mycobacteriales</taxon>
        <taxon>Corynebacteriaceae</taxon>
        <taxon>Corynebacterium</taxon>
    </lineage>
</organism>
<dbReference type="CDD" id="cd00756">
    <property type="entry name" value="MoaE"/>
    <property type="match status" value="1"/>
</dbReference>
<sequence length="148" mass="15777">MSTDPAFVSADTGKVIGAMMTSSPIEKPDISTPAMGAVVTFDGIVRNHDGGRGGVELLRYTAHPTAESEISRVAQEVIAAHPNTRLWCAHRTGDLRVGEAAFVVIAAAAHRGDAFAAAEECANRVKAEVPIWKEQRYADGFSNWVGLE</sequence>
<evidence type="ECO:0000313" key="1">
    <source>
        <dbReference type="EMBL" id="PCC83014.1"/>
    </source>
</evidence>
<dbReference type="InterPro" id="IPR003448">
    <property type="entry name" value="Mopterin_biosynth_MoaE"/>
</dbReference>
<dbReference type="InterPro" id="IPR036563">
    <property type="entry name" value="MoaE_sf"/>
</dbReference>
<dbReference type="Pfam" id="PF02391">
    <property type="entry name" value="MoaE"/>
    <property type="match status" value="1"/>
</dbReference>
<accession>A0A2A4AKT8</accession>
<name>A0A2A4AKT8_9CORY</name>
<reference evidence="1 2" key="1">
    <citation type="submission" date="2017-09" db="EMBL/GenBank/DDBJ databases">
        <title>Draft Genome Sequence of Corynebacterium accolens AH4003.</title>
        <authorList>
            <person name="Chen Y."/>
            <person name="Oosthuysen W.F."/>
            <person name="Kelley S."/>
            <person name="Horswill A."/>
        </authorList>
    </citation>
    <scope>NUCLEOTIDE SEQUENCE [LARGE SCALE GENOMIC DNA]</scope>
    <source>
        <strain evidence="1 2">AH4003</strain>
    </source>
</reference>
<protein>
    <submittedName>
        <fullName evidence="1">Molybdopterin converting factor</fullName>
    </submittedName>
</protein>
<dbReference type="AlphaFoldDB" id="A0A2A4AKT8"/>